<reference evidence="7" key="1">
    <citation type="submission" date="2019-03" db="EMBL/GenBank/DDBJ databases">
        <authorList>
            <person name="Mank J."/>
            <person name="Almeida P."/>
        </authorList>
    </citation>
    <scope>NUCLEOTIDE SEQUENCE</scope>
    <source>
        <strain evidence="7">78183</strain>
    </source>
</reference>
<dbReference type="CDD" id="cd19821">
    <property type="entry name" value="Bbox1_BBX-like"/>
    <property type="match status" value="1"/>
</dbReference>
<dbReference type="PANTHER" id="PTHR31717">
    <property type="entry name" value="ZINC FINGER PROTEIN CONSTANS-LIKE 10"/>
    <property type="match status" value="1"/>
</dbReference>
<dbReference type="Pfam" id="PF00643">
    <property type="entry name" value="zf-B_box"/>
    <property type="match status" value="2"/>
</dbReference>
<keyword evidence="2 4" id="KW-0863">Zinc-finger</keyword>
<dbReference type="AlphaFoldDB" id="A0A6N2M9J9"/>
<feature type="domain" description="B box-type" evidence="6">
    <location>
        <begin position="71"/>
        <end position="118"/>
    </location>
</feature>
<sequence>MAESHKPQQHLQQEPEQQTTTSMNTKPQQKRLCDYCNETTALLYCRADSAKLCLSCDHEVHSTNQLFSKHTRLLLCDDCHASPVSIFCETEHSALCQICDCERHSLSSSPSTHNRRPIEGFTGCPSENELMEILGFEDLGHKQSLFFSEETDGFMGSGVDDDYSDLFVWDSPAVSIDDLIMSSDSAPNFQASGAPPLPKASIHFCFLIMTVKLKLVRAVPILLIAVVKSLDRSENGEAANQVFLPSTLPGCNFEESCAVPDKETNISDSASHINDGREAEPQPRTIGTLPVLPNAGTHELSSQDRDSAISRYKEKRQTRRKSSSLQQALLQVLLCVLWLVHVSNGLLTMACVGTINESGTNLARFGQKPEQELRVVSLSWIVESEVLQVSGEAQDMEFIATITG</sequence>
<name>A0A6N2M9J9_SALVM</name>
<dbReference type="PANTHER" id="PTHR31717:SF58">
    <property type="entry name" value="ZINC FINGER PROTEIN CONSTANS-LIKE 13"/>
    <property type="match status" value="1"/>
</dbReference>
<evidence type="ECO:0000256" key="2">
    <source>
        <dbReference type="ARBA" id="ARBA00022771"/>
    </source>
</evidence>
<evidence type="ECO:0000256" key="4">
    <source>
        <dbReference type="PROSITE-ProRule" id="PRU00024"/>
    </source>
</evidence>
<dbReference type="PROSITE" id="PS50119">
    <property type="entry name" value="ZF_BBOX"/>
    <property type="match status" value="2"/>
</dbReference>
<dbReference type="SMART" id="SM00336">
    <property type="entry name" value="BBOX"/>
    <property type="match status" value="2"/>
</dbReference>
<gene>
    <name evidence="7" type="ORF">SVIM_LOCUS337242</name>
</gene>
<feature type="region of interest" description="Disordered" evidence="5">
    <location>
        <begin position="1"/>
        <end position="25"/>
    </location>
</feature>
<evidence type="ECO:0000256" key="5">
    <source>
        <dbReference type="SAM" id="MobiDB-lite"/>
    </source>
</evidence>
<evidence type="ECO:0000256" key="1">
    <source>
        <dbReference type="ARBA" id="ARBA00022723"/>
    </source>
</evidence>
<evidence type="ECO:0000313" key="7">
    <source>
        <dbReference type="EMBL" id="VFU50551.1"/>
    </source>
</evidence>
<dbReference type="InterPro" id="IPR049808">
    <property type="entry name" value="CONSTANS-like_Bbox1"/>
</dbReference>
<accession>A0A6N2M9J9</accession>
<evidence type="ECO:0000259" key="6">
    <source>
        <dbReference type="PROSITE" id="PS50119"/>
    </source>
</evidence>
<proteinExistence type="predicted"/>
<dbReference type="EMBL" id="CAADRP010001730">
    <property type="protein sequence ID" value="VFU50551.1"/>
    <property type="molecule type" value="Genomic_DNA"/>
</dbReference>
<dbReference type="InterPro" id="IPR000315">
    <property type="entry name" value="Znf_B-box"/>
</dbReference>
<keyword evidence="1" id="KW-0479">Metal-binding</keyword>
<keyword evidence="3" id="KW-0862">Zinc</keyword>
<organism evidence="7">
    <name type="scientific">Salix viminalis</name>
    <name type="common">Common osier</name>
    <name type="synonym">Basket willow</name>
    <dbReference type="NCBI Taxonomy" id="40686"/>
    <lineage>
        <taxon>Eukaryota</taxon>
        <taxon>Viridiplantae</taxon>
        <taxon>Streptophyta</taxon>
        <taxon>Embryophyta</taxon>
        <taxon>Tracheophyta</taxon>
        <taxon>Spermatophyta</taxon>
        <taxon>Magnoliopsida</taxon>
        <taxon>eudicotyledons</taxon>
        <taxon>Gunneridae</taxon>
        <taxon>Pentapetalae</taxon>
        <taxon>rosids</taxon>
        <taxon>fabids</taxon>
        <taxon>Malpighiales</taxon>
        <taxon>Salicaceae</taxon>
        <taxon>Saliceae</taxon>
        <taxon>Salix</taxon>
    </lineage>
</organism>
<evidence type="ECO:0000256" key="3">
    <source>
        <dbReference type="ARBA" id="ARBA00022833"/>
    </source>
</evidence>
<feature type="domain" description="B box-type" evidence="6">
    <location>
        <begin position="28"/>
        <end position="75"/>
    </location>
</feature>
<dbReference type="GO" id="GO:0008270">
    <property type="term" value="F:zinc ion binding"/>
    <property type="evidence" value="ECO:0007669"/>
    <property type="project" value="UniProtKB-KW"/>
</dbReference>
<feature type="compositionally biased region" description="Low complexity" evidence="5">
    <location>
        <begin position="9"/>
        <end position="21"/>
    </location>
</feature>
<protein>
    <recommendedName>
        <fullName evidence="6">B box-type domain-containing protein</fullName>
    </recommendedName>
</protein>